<evidence type="ECO:0000313" key="1">
    <source>
        <dbReference type="EMBL" id="KFF07970.1"/>
    </source>
</evidence>
<comment type="caution">
    <text evidence="1">The sequence shown here is derived from an EMBL/GenBank/DDBJ whole genome shotgun (WGS) entry which is preliminary data.</text>
</comment>
<dbReference type="STRING" id="421531.IX38_07335"/>
<reference evidence="1 2" key="1">
    <citation type="submission" date="2014-07" db="EMBL/GenBank/DDBJ databases">
        <title>Genome of Chryseobacterium luteum DSM 18605.</title>
        <authorList>
            <person name="Stropko S.J."/>
            <person name="Pipes S.E."/>
            <person name="Newman J.D."/>
        </authorList>
    </citation>
    <scope>NUCLEOTIDE SEQUENCE [LARGE SCALE GENOMIC DNA]</scope>
    <source>
        <strain evidence="1 2">DSM 18605</strain>
    </source>
</reference>
<sequence length="184" mass="21903">MESLKPLNVELKKYLKQSSVQIIEHLALLLKGENLDYFDGKNKKDIKSLYFEYEYDYLDIMVWAVDEKGEIITHTVTLTSQKKEKSAGNSNWNSFLPEKIWMTASGFQYHHEEDDDFHDLWDEYNDEKYELFENWFFDCWKKASAQTESRADAYFSIHDTYFRTDLNTFKTISDDDIATRYTSG</sequence>
<dbReference type="eggNOG" id="ENOG502ZX4W">
    <property type="taxonomic scope" value="Bacteria"/>
</dbReference>
<accession>A0A085ZU56</accession>
<name>A0A085ZU56_9FLAO</name>
<keyword evidence="2" id="KW-1185">Reference proteome</keyword>
<organism evidence="1 2">
    <name type="scientific">Chryseobacterium luteum</name>
    <dbReference type="NCBI Taxonomy" id="421531"/>
    <lineage>
        <taxon>Bacteria</taxon>
        <taxon>Pseudomonadati</taxon>
        <taxon>Bacteroidota</taxon>
        <taxon>Flavobacteriia</taxon>
        <taxon>Flavobacteriales</taxon>
        <taxon>Weeksellaceae</taxon>
        <taxon>Chryseobacterium group</taxon>
        <taxon>Chryseobacterium</taxon>
    </lineage>
</organism>
<dbReference type="RefSeq" id="WP_034703303.1">
    <property type="nucleotide sequence ID" value="NZ_JPRO01000004.1"/>
</dbReference>
<dbReference type="OrthoDB" id="1148946at2"/>
<proteinExistence type="predicted"/>
<evidence type="ECO:0000313" key="2">
    <source>
        <dbReference type="Proteomes" id="UP000028703"/>
    </source>
</evidence>
<dbReference type="EMBL" id="JPRO01000004">
    <property type="protein sequence ID" value="KFF07970.1"/>
    <property type="molecule type" value="Genomic_DNA"/>
</dbReference>
<protein>
    <submittedName>
        <fullName evidence="1">Uncharacterized protein</fullName>
    </submittedName>
</protein>
<dbReference type="AlphaFoldDB" id="A0A085ZU56"/>
<gene>
    <name evidence="1" type="ORF">IX38_07335</name>
</gene>
<dbReference type="Proteomes" id="UP000028703">
    <property type="component" value="Unassembled WGS sequence"/>
</dbReference>